<dbReference type="KEGG" id="nno:NONO_c72960"/>
<reference evidence="2 3" key="1">
    <citation type="journal article" date="2014" name="Appl. Environ. Microbiol.">
        <title>Insights into the Microbial Degradation of Rubber and Gutta-Percha by Analysis of the Complete Genome of Nocardia nova SH22a.</title>
        <authorList>
            <person name="Luo Q."/>
            <person name="Hiessl S."/>
            <person name="Poehlein A."/>
            <person name="Daniel R."/>
            <person name="Steinbuchel A."/>
        </authorList>
    </citation>
    <scope>NUCLEOTIDE SEQUENCE [LARGE SCALE GENOMIC DNA]</scope>
    <source>
        <strain evidence="2">SH22a</strain>
    </source>
</reference>
<accession>W5TT17</accession>
<proteinExistence type="predicted"/>
<gene>
    <name evidence="2" type="ORF">NONO_c72960</name>
</gene>
<protein>
    <submittedName>
        <fullName evidence="2">Uncharacterized protein</fullName>
    </submittedName>
</protein>
<feature type="region of interest" description="Disordered" evidence="1">
    <location>
        <begin position="19"/>
        <end position="89"/>
    </location>
</feature>
<feature type="compositionally biased region" description="Low complexity" evidence="1">
    <location>
        <begin position="20"/>
        <end position="56"/>
    </location>
</feature>
<organism evidence="2 3">
    <name type="scientific">Nocardia nova SH22a</name>
    <dbReference type="NCBI Taxonomy" id="1415166"/>
    <lineage>
        <taxon>Bacteria</taxon>
        <taxon>Bacillati</taxon>
        <taxon>Actinomycetota</taxon>
        <taxon>Actinomycetes</taxon>
        <taxon>Mycobacteriales</taxon>
        <taxon>Nocardiaceae</taxon>
        <taxon>Nocardia</taxon>
    </lineage>
</organism>
<evidence type="ECO:0000256" key="1">
    <source>
        <dbReference type="SAM" id="MobiDB-lite"/>
    </source>
</evidence>
<evidence type="ECO:0000313" key="2">
    <source>
        <dbReference type="EMBL" id="AHH22053.1"/>
    </source>
</evidence>
<dbReference type="Proteomes" id="UP000019150">
    <property type="component" value="Chromosome"/>
</dbReference>
<sequence length="89" mass="9532">MIVMVMMVVAHRASLTDLIFNSSPNNNPAPFARPKLGNPATTTTNPPSHSTNISPSRDGADGINQPNHRSPKQKNLRDPQRICATSGDG</sequence>
<name>W5TT17_9NOCA</name>
<evidence type="ECO:0000313" key="3">
    <source>
        <dbReference type="Proteomes" id="UP000019150"/>
    </source>
</evidence>
<dbReference type="AlphaFoldDB" id="W5TT17"/>
<keyword evidence="3" id="KW-1185">Reference proteome</keyword>
<dbReference type="EMBL" id="CP006850">
    <property type="protein sequence ID" value="AHH22053.1"/>
    <property type="molecule type" value="Genomic_DNA"/>
</dbReference>
<dbReference type="HOGENOM" id="CLU_2451660_0_0_11"/>